<dbReference type="Proteomes" id="UP001079657">
    <property type="component" value="Unassembled WGS sequence"/>
</dbReference>
<protein>
    <submittedName>
        <fullName evidence="1">Uncharacterized protein</fullName>
    </submittedName>
</protein>
<sequence length="139" mass="16259">MEKIQLNNISYQKNTHKKNIEECNEEKKVFDIQKFRANKPKDRAYKYFLEGGVIKLYLVEGGIKKECIKTIPLKDADPSILAQVENLSPADMIMIVEMQQNEKKKNDNNEMLCDLHSPRMSLPNMWKFPNGKVEENEKI</sequence>
<gene>
    <name evidence="1" type="ORF">OXH55_01710</name>
</gene>
<organism evidence="1 2">
    <name type="scientific">Clostridium ganghwense</name>
    <dbReference type="NCBI Taxonomy" id="312089"/>
    <lineage>
        <taxon>Bacteria</taxon>
        <taxon>Bacillati</taxon>
        <taxon>Bacillota</taxon>
        <taxon>Clostridia</taxon>
        <taxon>Eubacteriales</taxon>
        <taxon>Clostridiaceae</taxon>
        <taxon>Clostridium</taxon>
    </lineage>
</organism>
<proteinExistence type="predicted"/>
<evidence type="ECO:0000313" key="2">
    <source>
        <dbReference type="Proteomes" id="UP001079657"/>
    </source>
</evidence>
<comment type="caution">
    <text evidence="1">The sequence shown here is derived from an EMBL/GenBank/DDBJ whole genome shotgun (WGS) entry which is preliminary data.</text>
</comment>
<evidence type="ECO:0000313" key="1">
    <source>
        <dbReference type="EMBL" id="MCY6369361.1"/>
    </source>
</evidence>
<dbReference type="EMBL" id="JAPQES010000001">
    <property type="protein sequence ID" value="MCY6369361.1"/>
    <property type="molecule type" value="Genomic_DNA"/>
</dbReference>
<dbReference type="RefSeq" id="WP_268047688.1">
    <property type="nucleotide sequence ID" value="NZ_JAPQES010000001.1"/>
</dbReference>
<reference evidence="1" key="1">
    <citation type="submission" date="2022-12" db="EMBL/GenBank/DDBJ databases">
        <authorList>
            <person name="Wang J."/>
        </authorList>
    </citation>
    <scope>NUCLEOTIDE SEQUENCE</scope>
    <source>
        <strain evidence="1">HY-42-06</strain>
    </source>
</reference>
<accession>A0ABT4CMN8</accession>
<name>A0ABT4CMN8_9CLOT</name>
<keyword evidence="2" id="KW-1185">Reference proteome</keyword>